<dbReference type="InterPro" id="IPR002126">
    <property type="entry name" value="Cadherin-like_dom"/>
</dbReference>
<dbReference type="PANTHER" id="PTHR24028">
    <property type="entry name" value="CADHERIN-87A"/>
    <property type="match status" value="1"/>
</dbReference>
<feature type="region of interest" description="Disordered" evidence="19">
    <location>
        <begin position="450"/>
        <end position="726"/>
    </location>
</feature>
<dbReference type="VEuPathDB" id="HostDB:ENSMMUG00000004024"/>
<feature type="region of interest" description="Disordered" evidence="19">
    <location>
        <begin position="766"/>
        <end position="837"/>
    </location>
</feature>
<dbReference type="PANTHER" id="PTHR24028:SF243">
    <property type="entry name" value="CADHERIN-RELATED FAMILY MEMBER 5"/>
    <property type="match status" value="1"/>
</dbReference>
<dbReference type="GO" id="GO:0032532">
    <property type="term" value="P:regulation of microvillus length"/>
    <property type="evidence" value="ECO:0007669"/>
    <property type="project" value="Ensembl"/>
</dbReference>
<dbReference type="GeneID" id="699464"/>
<proteinExistence type="predicted"/>
<evidence type="ECO:0000256" key="16">
    <source>
        <dbReference type="ARBA" id="ARBA00067494"/>
    </source>
</evidence>
<keyword evidence="12" id="KW-0966">Cell projection</keyword>
<keyword evidence="4 20" id="KW-0812">Transmembrane</keyword>
<dbReference type="SMART" id="SM00112">
    <property type="entry name" value="CA"/>
    <property type="match status" value="4"/>
</dbReference>
<protein>
    <recommendedName>
        <fullName evidence="16">Cadherin-related family member 5</fullName>
    </recommendedName>
    <alternativeName>
        <fullName evidence="17">Mu-protocadherin</fullName>
    </alternativeName>
</protein>
<reference evidence="23" key="4">
    <citation type="submission" date="2025-09" db="UniProtKB">
        <authorList>
            <consortium name="Ensembl"/>
        </authorList>
    </citation>
    <scope>IDENTIFICATION</scope>
    <source>
        <strain evidence="23">17573</strain>
    </source>
</reference>
<dbReference type="GO" id="GO:0008013">
    <property type="term" value="F:beta-catenin binding"/>
    <property type="evidence" value="ECO:0007669"/>
    <property type="project" value="Ensembl"/>
</dbReference>
<evidence type="ECO:0000256" key="18">
    <source>
        <dbReference type="PROSITE-ProRule" id="PRU00043"/>
    </source>
</evidence>
<dbReference type="InterPro" id="IPR020894">
    <property type="entry name" value="Cadherin_CS"/>
</dbReference>
<feature type="domain" description="Cadherin" evidence="22">
    <location>
        <begin position="249"/>
        <end position="354"/>
    </location>
</feature>
<feature type="domain" description="Cadherin" evidence="22">
    <location>
        <begin position="71"/>
        <end position="124"/>
    </location>
</feature>
<dbReference type="Proteomes" id="UP000006718">
    <property type="component" value="Chromosome 14"/>
</dbReference>
<evidence type="ECO:0000256" key="13">
    <source>
        <dbReference type="ARBA" id="ARBA00056389"/>
    </source>
</evidence>
<evidence type="ECO:0000256" key="17">
    <source>
        <dbReference type="ARBA" id="ARBA00081919"/>
    </source>
</evidence>
<dbReference type="eggNOG" id="KOG3594">
    <property type="taxonomic scope" value="Eukaryota"/>
</dbReference>
<evidence type="ECO:0000256" key="15">
    <source>
        <dbReference type="ARBA" id="ARBA00063725"/>
    </source>
</evidence>
<dbReference type="InParanoid" id="F6XG61"/>
<dbReference type="GO" id="GO:0098609">
    <property type="term" value="P:cell-cell adhesion"/>
    <property type="evidence" value="ECO:0000318"/>
    <property type="project" value="GO_Central"/>
</dbReference>
<reference evidence="24" key="1">
    <citation type="journal article" date="2007" name="Science">
        <title>Evolutionary and biomedical insights from the rhesus macaque genome.</title>
        <authorList>
            <person name="Gibbs R.A."/>
            <person name="Rogers J."/>
            <person name="Katze M.G."/>
            <person name="Bumgarner R."/>
            <person name="Weinstock G.M."/>
            <person name="Mardis E.R."/>
            <person name="Remington K.A."/>
            <person name="Strausberg R.L."/>
            <person name="Venter J.C."/>
            <person name="Wilson R.K."/>
            <person name="Batzer M.A."/>
            <person name="Bustamante C.D."/>
            <person name="Eichler E.E."/>
            <person name="Hahn M.W."/>
            <person name="Hardison R.C."/>
            <person name="Makova K.D."/>
            <person name="Miller W."/>
            <person name="Milosavljevic A."/>
            <person name="Palermo R.E."/>
            <person name="Siepel A."/>
            <person name="Sikela J.M."/>
            <person name="Attaway T."/>
            <person name="Bell S."/>
            <person name="Bernard K.E."/>
            <person name="Buhay C.J."/>
            <person name="Chandrabose M.N."/>
            <person name="Dao M."/>
            <person name="Davis C."/>
            <person name="Delehaunty K.D."/>
            <person name="Ding Y."/>
            <person name="Dinh H.H."/>
            <person name="Dugan-Rocha S."/>
            <person name="Fulton L.A."/>
            <person name="Gabisi R.A."/>
            <person name="Garner T.T."/>
            <person name="Godfrey J."/>
            <person name="Hawes A.C."/>
            <person name="Hernandez J."/>
            <person name="Hines S."/>
            <person name="Holder M."/>
            <person name="Hume J."/>
            <person name="Jhangiani S.N."/>
            <person name="Joshi V."/>
            <person name="Khan Z.M."/>
            <person name="Kirkness E.F."/>
            <person name="Cree A."/>
            <person name="Fowler R.G."/>
            <person name="Lee S."/>
            <person name="Lewis L.R."/>
            <person name="Li Z."/>
            <person name="Liu Y.-S."/>
            <person name="Moore S.M."/>
            <person name="Muzny D."/>
            <person name="Nazareth L.V."/>
            <person name="Ngo D.N."/>
            <person name="Okwuonu G.O."/>
            <person name="Pai G."/>
            <person name="Parker D."/>
            <person name="Paul H.A."/>
            <person name="Pfannkoch C."/>
            <person name="Pohl C.S."/>
            <person name="Rogers Y.-H.C."/>
            <person name="Ruiz S.J."/>
            <person name="Sabo A."/>
            <person name="Santibanez J."/>
            <person name="Schneider B.W."/>
            <person name="Smith S.M."/>
            <person name="Sodergren E."/>
            <person name="Svatek A.F."/>
            <person name="Utterback T.R."/>
            <person name="Vattathil S."/>
            <person name="Warren W."/>
            <person name="White C.S."/>
            <person name="Chinwalla A.T."/>
            <person name="Feng Y."/>
            <person name="Halpern A.L."/>
            <person name="Hillier L.W."/>
            <person name="Huang X."/>
            <person name="Minx P."/>
            <person name="Nelson J.O."/>
            <person name="Pepin K.H."/>
            <person name="Qin X."/>
            <person name="Sutton G.G."/>
            <person name="Venter E."/>
            <person name="Walenz B.P."/>
            <person name="Wallis J.W."/>
            <person name="Worley K.C."/>
            <person name="Yang S.-P."/>
            <person name="Jones S.M."/>
            <person name="Marra M.A."/>
            <person name="Rocchi M."/>
            <person name="Schein J.E."/>
            <person name="Baertsch R."/>
            <person name="Clarke L."/>
            <person name="Csuros M."/>
            <person name="Glasscock J."/>
            <person name="Harris R.A."/>
            <person name="Havlak P."/>
            <person name="Jackson A.R."/>
            <person name="Jiang H."/>
            <person name="Liu Y."/>
            <person name="Messina D.N."/>
            <person name="Shen Y."/>
            <person name="Song H.X.-Z."/>
            <person name="Wylie T."/>
            <person name="Zhang L."/>
            <person name="Birney E."/>
            <person name="Han K."/>
            <person name="Konkel M.K."/>
            <person name="Lee J."/>
            <person name="Smit A.F.A."/>
            <person name="Ullmer B."/>
            <person name="Wang H."/>
            <person name="Xing J."/>
            <person name="Burhans R."/>
            <person name="Cheng Z."/>
            <person name="Karro J.E."/>
            <person name="Ma J."/>
            <person name="Raney B."/>
            <person name="She X."/>
            <person name="Cox M.J."/>
            <person name="Demuth J.P."/>
            <person name="Dumas L.J."/>
            <person name="Han S.-G."/>
            <person name="Hopkins J."/>
            <person name="Karimpour-Fard A."/>
            <person name="Kim Y.H."/>
            <person name="Pollack J.R."/>
            <person name="Vinar T."/>
            <person name="Addo-Quaye C."/>
            <person name="Degenhardt J."/>
            <person name="Denby A."/>
            <person name="Hubisz M.J."/>
            <person name="Indap A."/>
            <person name="Kosiol C."/>
            <person name="Lahn B.T."/>
            <person name="Lawson H.A."/>
            <person name="Marklein A."/>
            <person name="Nielsen R."/>
            <person name="Vallender E.J."/>
            <person name="Clark A.G."/>
            <person name="Ferguson B."/>
            <person name="Hernandez R.D."/>
            <person name="Hirani K."/>
            <person name="Kehrer-Sawatzki H."/>
            <person name="Kolb J."/>
            <person name="Patil S."/>
            <person name="Pu L.-L."/>
            <person name="Ren Y."/>
            <person name="Smith D.G."/>
            <person name="Wheeler D.A."/>
            <person name="Schenck I."/>
            <person name="Ball E.V."/>
            <person name="Chen R."/>
            <person name="Cooper D.N."/>
            <person name="Giardine B."/>
            <person name="Hsu F."/>
            <person name="Kent W.J."/>
            <person name="Lesk A."/>
            <person name="Nelson D.L."/>
            <person name="O'brien W.E."/>
            <person name="Pruefer K."/>
            <person name="Stenson P.D."/>
            <person name="Wallace J.C."/>
            <person name="Ke H."/>
            <person name="Liu X.-M."/>
            <person name="Wang P."/>
            <person name="Xiang A.P."/>
            <person name="Yang F."/>
            <person name="Barber G.P."/>
            <person name="Haussler D."/>
            <person name="Karolchik D."/>
            <person name="Kern A.D."/>
            <person name="Kuhn R.M."/>
            <person name="Smith K.E."/>
            <person name="Zwieg A.S."/>
        </authorList>
    </citation>
    <scope>NUCLEOTIDE SEQUENCE [LARGE SCALE GENOMIC DNA]</scope>
    <source>
        <strain evidence="24">17573</strain>
    </source>
</reference>
<evidence type="ECO:0000259" key="22">
    <source>
        <dbReference type="PROSITE" id="PS50268"/>
    </source>
</evidence>
<evidence type="ECO:0000256" key="7">
    <source>
        <dbReference type="ARBA" id="ARBA00022782"/>
    </source>
</evidence>
<dbReference type="SMR" id="F6XG61"/>
<dbReference type="PROSITE" id="PS50268">
    <property type="entry name" value="CADHERIN_2"/>
    <property type="match status" value="4"/>
</dbReference>
<evidence type="ECO:0000256" key="1">
    <source>
        <dbReference type="ARBA" id="ARBA00004247"/>
    </source>
</evidence>
<feature type="compositionally biased region" description="Polar residues" evidence="19">
    <location>
        <begin position="602"/>
        <end position="611"/>
    </location>
</feature>
<feature type="domain" description="Cadherin" evidence="22">
    <location>
        <begin position="355"/>
        <end position="459"/>
    </location>
</feature>
<dbReference type="FunFam" id="2.60.40.60:FF:000292">
    <property type="entry name" value="Cadherin-related family member 5"/>
    <property type="match status" value="1"/>
</dbReference>
<keyword evidence="2" id="KW-1003">Cell membrane</keyword>
<dbReference type="GO" id="GO:0007156">
    <property type="term" value="P:homophilic cell adhesion via plasma membrane adhesion molecules"/>
    <property type="evidence" value="ECO:0007669"/>
    <property type="project" value="InterPro"/>
</dbReference>
<feature type="compositionally biased region" description="Low complexity" evidence="19">
    <location>
        <begin position="506"/>
        <end position="529"/>
    </location>
</feature>
<keyword evidence="3" id="KW-0597">Phosphoprotein</keyword>
<feature type="compositionally biased region" description="Polar residues" evidence="19">
    <location>
        <begin position="695"/>
        <end position="704"/>
    </location>
</feature>
<keyword evidence="24" id="KW-1185">Reference proteome</keyword>
<dbReference type="GO" id="GO:0031528">
    <property type="term" value="C:microvillus membrane"/>
    <property type="evidence" value="ECO:0007669"/>
    <property type="project" value="UniProtKB-SubCell"/>
</dbReference>
<keyword evidence="8 18" id="KW-0106">Calcium</keyword>
<dbReference type="GO" id="GO:0031526">
    <property type="term" value="C:brush border membrane"/>
    <property type="evidence" value="ECO:0007669"/>
    <property type="project" value="Ensembl"/>
</dbReference>
<keyword evidence="7" id="KW-0221">Differentiation</keyword>
<reference evidence="23" key="3">
    <citation type="submission" date="2025-08" db="UniProtKB">
        <authorList>
            <consortium name="Ensembl"/>
        </authorList>
    </citation>
    <scope>IDENTIFICATION</scope>
    <source>
        <strain evidence="23">17573</strain>
    </source>
</reference>
<evidence type="ECO:0000313" key="25">
    <source>
        <dbReference type="VGNC" id="VGNC:71158"/>
    </source>
</evidence>
<dbReference type="ExpressionAtlas" id="F6XG61">
    <property type="expression patterns" value="baseline"/>
</dbReference>
<dbReference type="SUPFAM" id="SSF49313">
    <property type="entry name" value="Cadherin-like"/>
    <property type="match status" value="3"/>
</dbReference>
<accession>F6XG61</accession>
<comment type="subcellular location">
    <subcellularLocation>
        <location evidence="1">Apical cell membrane</location>
        <topology evidence="1">Single-pass type I membrane protein</topology>
    </subcellularLocation>
    <subcellularLocation>
        <location evidence="14">Cell projection</location>
        <location evidence="14">Microvillus membrane</location>
        <topology evidence="14">Single-pass type I membrane protein</topology>
    </subcellularLocation>
</comment>
<feature type="compositionally biased region" description="Polar residues" evidence="19">
    <location>
        <begin position="664"/>
        <end position="673"/>
    </location>
</feature>
<keyword evidence="11" id="KW-0325">Glycoprotein</keyword>
<evidence type="ECO:0000256" key="11">
    <source>
        <dbReference type="ARBA" id="ARBA00023180"/>
    </source>
</evidence>
<dbReference type="FunFam" id="2.60.40.60:FF:000261">
    <property type="entry name" value="Cadherin-related family member 5"/>
    <property type="match status" value="1"/>
</dbReference>
<organism evidence="23 24">
    <name type="scientific">Macaca mulatta</name>
    <name type="common">Rhesus macaque</name>
    <dbReference type="NCBI Taxonomy" id="9544"/>
    <lineage>
        <taxon>Eukaryota</taxon>
        <taxon>Metazoa</taxon>
        <taxon>Chordata</taxon>
        <taxon>Craniata</taxon>
        <taxon>Vertebrata</taxon>
        <taxon>Euteleostomi</taxon>
        <taxon>Mammalia</taxon>
        <taxon>Eutheria</taxon>
        <taxon>Euarchontoglires</taxon>
        <taxon>Primates</taxon>
        <taxon>Haplorrhini</taxon>
        <taxon>Catarrhini</taxon>
        <taxon>Cercopithecidae</taxon>
        <taxon>Cercopithecinae</taxon>
        <taxon>Macaca</taxon>
    </lineage>
</organism>
<keyword evidence="5 21" id="KW-0732">Signal</keyword>
<feature type="compositionally biased region" description="Polar residues" evidence="19">
    <location>
        <begin position="540"/>
        <end position="549"/>
    </location>
</feature>
<dbReference type="Bgee" id="ENSMMUG00000004024">
    <property type="expression patterns" value="Expressed in adult mammalian kidney and 5 other cell types or tissues"/>
</dbReference>
<gene>
    <name evidence="23 25" type="primary">CDHR5</name>
</gene>
<dbReference type="Ensembl" id="ENSMMUT00000005705.4">
    <property type="protein sequence ID" value="ENSMMUP00000005370.4"/>
    <property type="gene ID" value="ENSMMUG00000004024.4"/>
</dbReference>
<feature type="compositionally biased region" description="Polar residues" evidence="19">
    <location>
        <begin position="633"/>
        <end position="642"/>
    </location>
</feature>
<evidence type="ECO:0000256" key="21">
    <source>
        <dbReference type="SAM" id="SignalP"/>
    </source>
</evidence>
<feature type="chain" id="PRO_5023829815" description="Cadherin-related family member 5" evidence="21">
    <location>
        <begin position="26"/>
        <end position="911"/>
    </location>
</feature>
<comment type="subunit">
    <text evidence="15">Part of the IMAC/intermicrovillar adhesion complex/intermicrovillar tip-link complex composed of ANKS4B, MYO7B, USH1C, CDHR2 and CDHR5. Interacts (via cytoplasmic domain) with USH1C and MYO7B; required for proper localization of CDHR5 to microvilli tips and its function in brush border differentiation.</text>
</comment>
<keyword evidence="9 20" id="KW-1133">Transmembrane helix</keyword>
<dbReference type="InterPro" id="IPR015919">
    <property type="entry name" value="Cadherin-like_sf"/>
</dbReference>
<feature type="compositionally biased region" description="Pro residues" evidence="19">
    <location>
        <begin position="805"/>
        <end position="823"/>
    </location>
</feature>
<dbReference type="GO" id="GO:0030154">
    <property type="term" value="P:cell differentiation"/>
    <property type="evidence" value="ECO:0007669"/>
    <property type="project" value="UniProtKB-KW"/>
</dbReference>
<name>F6XG61_MACMU</name>
<evidence type="ECO:0000256" key="19">
    <source>
        <dbReference type="SAM" id="MobiDB-lite"/>
    </source>
</evidence>
<dbReference type="VGNC" id="VGNC:71158">
    <property type="gene designation" value="CDHR5"/>
</dbReference>
<evidence type="ECO:0000256" key="12">
    <source>
        <dbReference type="ARBA" id="ARBA00023273"/>
    </source>
</evidence>
<feature type="domain" description="Cadherin" evidence="22">
    <location>
        <begin position="125"/>
        <end position="237"/>
    </location>
</feature>
<dbReference type="GO" id="GO:0005509">
    <property type="term" value="F:calcium ion binding"/>
    <property type="evidence" value="ECO:0007669"/>
    <property type="project" value="UniProtKB-UniRule"/>
</dbReference>
<feature type="compositionally biased region" description="Low complexity" evidence="19">
    <location>
        <begin position="466"/>
        <end position="480"/>
    </location>
</feature>
<sequence>MGSWALLWPPLLLTGLLGRPPGTVAQVQYCSVNKSFFEVEENTNVTEPLVDIHVPEGQEVTLGPLSTPFAFRIQGNQLFLNVSPDYEENSLLEAQLLCQSGGTPVTQLRVFVSVLDVNDNAPEFPFTTKEIRVEEDTKVNSTVIPETELQAKDKDKDDILFYTLQEATAGASDYFSLVGVNHPALRLDRPLDFYERPNMAFRLLVRDTPEENVEPSHTATATLVLNVVPADLRPPWFLPCTFSDGYVCIQAQYHGAVPTGHTLPSPLVLHPGPIYAEDGDRGINQAIIYSIFSGNVNGTFVIHRDSGNLTMARSVPRAMTFLLLVKGQQADLARYSVTQVTVEAVAAAGSPPRFPQSLYRGTVALGAGAGVVVKDAAAPSQPLRVQARDPEFSDLNSAITYRITNHSHFRMEGEVVLTTTTLTQAGAFYAEVEAKNTVTSGTATTVIEIQVSEQEPPSTGEPPSPETGGTTGPWTSTTSEAPRPPVPSQGPSTTSSGGGTGPHPPSGTTLRPPTSSTPGRPPGVGTSTSHQPATPGGGTAQTPEPGTSQPMPPGVGTSTSHQPATPGGGTAQTPEPGTSLPMPPGVGTSTSHQPATPGGGTAQTPEPGTSQPMPPGVGTSTSHQPATPGGGTAQTPEPGTSQPMPPGVGTSTSHQPATPGGGTAQTPEPGTSQPMPPGVGTSTSHQPATPGGGTAQTPEPGTSQPMPPGRNTPSSAMPGGGPSEDKRFSVVDMAALGGVLGALLLLALLGLTVLVHKHYGSRLKCCSGKAPEPQPSGYDNQAFLPDDEANWAPAPSPTSDAKPAEAPPTPAEPAPPGPAPPGSAPEAPAAAVAGGSPAAVRSILTKERRPEGGYKAVWFGEDIGAEADVVVLNTPTLDVDGASDSGSGDEGEGAGPGRGPHDEPGGDDSYI</sequence>
<dbReference type="GO" id="GO:0090675">
    <property type="term" value="P:intermicrovillar adhesion"/>
    <property type="evidence" value="ECO:0007669"/>
    <property type="project" value="Ensembl"/>
</dbReference>
<dbReference type="CDD" id="cd11304">
    <property type="entry name" value="Cadherin_repeat"/>
    <property type="match status" value="2"/>
</dbReference>
<evidence type="ECO:0000256" key="9">
    <source>
        <dbReference type="ARBA" id="ARBA00022989"/>
    </source>
</evidence>
<evidence type="ECO:0000256" key="20">
    <source>
        <dbReference type="SAM" id="Phobius"/>
    </source>
</evidence>
<keyword evidence="10 20" id="KW-0472">Membrane</keyword>
<evidence type="ECO:0000313" key="24">
    <source>
        <dbReference type="Proteomes" id="UP000006718"/>
    </source>
</evidence>
<dbReference type="Gene3D" id="2.60.40.60">
    <property type="entry name" value="Cadherins"/>
    <property type="match status" value="4"/>
</dbReference>
<comment type="function">
    <text evidence="13">Intermicrovillar adhesion molecule that forms, via its extracellular domain, calcium-dependent heterophilic complexes with CDHR2 on adjacent microvilli. Thereby, controls the packing of microvilli at the apical membrane of epithelial cells. Through its cytoplasmic domain, interacts with microvillus cytoplasmic proteins to form the intermicrovillar adhesion complex/IMAC. This complex plays a central role in microvilli and epithelial brush border differentiation.</text>
</comment>
<keyword evidence="6" id="KW-0677">Repeat</keyword>
<evidence type="ECO:0000313" key="23">
    <source>
        <dbReference type="Ensembl" id="ENSMMUP00000005370.4"/>
    </source>
</evidence>
<dbReference type="OMA" id="PDYEANT"/>
<dbReference type="RefSeq" id="XP_014968730.2">
    <property type="nucleotide sequence ID" value="XM_015113244.2"/>
</dbReference>
<evidence type="ECO:0000256" key="5">
    <source>
        <dbReference type="ARBA" id="ARBA00022729"/>
    </source>
</evidence>
<evidence type="ECO:0000256" key="14">
    <source>
        <dbReference type="ARBA" id="ARBA00060382"/>
    </source>
</evidence>
<dbReference type="GeneTree" id="ENSGT00940000162463"/>
<dbReference type="CTD" id="53841"/>
<dbReference type="FunCoup" id="F6XG61">
    <property type="interactions" value="24"/>
</dbReference>
<dbReference type="GO" id="GO:0050839">
    <property type="term" value="F:cell adhesion molecule binding"/>
    <property type="evidence" value="ECO:0000318"/>
    <property type="project" value="GO_Central"/>
</dbReference>
<feature type="compositionally biased region" description="Low complexity" evidence="19">
    <location>
        <begin position="824"/>
        <end position="837"/>
    </location>
</feature>
<feature type="signal peptide" evidence="21">
    <location>
        <begin position="1"/>
        <end position="25"/>
    </location>
</feature>
<evidence type="ECO:0000256" key="6">
    <source>
        <dbReference type="ARBA" id="ARBA00022737"/>
    </source>
</evidence>
<evidence type="ECO:0000256" key="2">
    <source>
        <dbReference type="ARBA" id="ARBA00022475"/>
    </source>
</evidence>
<evidence type="ECO:0000256" key="3">
    <source>
        <dbReference type="ARBA" id="ARBA00022553"/>
    </source>
</evidence>
<evidence type="ECO:0000256" key="8">
    <source>
        <dbReference type="ARBA" id="ARBA00022837"/>
    </source>
</evidence>
<evidence type="ECO:0000256" key="10">
    <source>
        <dbReference type="ARBA" id="ARBA00023136"/>
    </source>
</evidence>
<dbReference type="STRING" id="9544.ENSMMUP00000005370"/>
<dbReference type="PROSITE" id="PS00232">
    <property type="entry name" value="CADHERIN_1"/>
    <property type="match status" value="1"/>
</dbReference>
<reference evidence="23" key="2">
    <citation type="submission" date="2019-01" db="EMBL/GenBank/DDBJ databases">
        <authorList>
            <person name="Graves T."/>
            <person name="Eichler E.E."/>
            <person name="Wilson R.K."/>
        </authorList>
    </citation>
    <scope>NUCLEOTIDE SEQUENCE [LARGE SCALE GENOMIC DNA]</scope>
    <source>
        <strain evidence="23">17573</strain>
    </source>
</reference>
<feature type="transmembrane region" description="Helical" evidence="20">
    <location>
        <begin position="733"/>
        <end position="755"/>
    </location>
</feature>
<evidence type="ECO:0000256" key="4">
    <source>
        <dbReference type="ARBA" id="ARBA00022692"/>
    </source>
</evidence>
<dbReference type="InterPro" id="IPR050174">
    <property type="entry name" value="Protocadherin/Cadherin-CA"/>
</dbReference>
<dbReference type="GO" id="GO:0045202">
    <property type="term" value="C:synapse"/>
    <property type="evidence" value="ECO:0000318"/>
    <property type="project" value="GO_Central"/>
</dbReference>
<dbReference type="AlphaFoldDB" id="F6XG61"/>
<dbReference type="GO" id="GO:0005886">
    <property type="term" value="C:plasma membrane"/>
    <property type="evidence" value="ECO:0000318"/>
    <property type="project" value="GO_Central"/>
</dbReference>
<feature type="region of interest" description="Disordered" evidence="19">
    <location>
        <begin position="875"/>
        <end position="911"/>
    </location>
</feature>